<dbReference type="PANTHER" id="PTHR11439:SF483">
    <property type="entry name" value="PEPTIDE SYNTHASE GLIP-LIKE, PUTATIVE (AFU_ORTHOLOGUE AFUA_3G12920)-RELATED"/>
    <property type="match status" value="1"/>
</dbReference>
<dbReference type="EMBL" id="BKCJ010001466">
    <property type="protein sequence ID" value="GEU41659.1"/>
    <property type="molecule type" value="Genomic_DNA"/>
</dbReference>
<organism evidence="2">
    <name type="scientific">Tanacetum cinerariifolium</name>
    <name type="common">Dalmatian daisy</name>
    <name type="synonym">Chrysanthemum cinerariifolium</name>
    <dbReference type="NCBI Taxonomy" id="118510"/>
    <lineage>
        <taxon>Eukaryota</taxon>
        <taxon>Viridiplantae</taxon>
        <taxon>Streptophyta</taxon>
        <taxon>Embryophyta</taxon>
        <taxon>Tracheophyta</taxon>
        <taxon>Spermatophyta</taxon>
        <taxon>Magnoliopsida</taxon>
        <taxon>eudicotyledons</taxon>
        <taxon>Gunneridae</taxon>
        <taxon>Pentapetalae</taxon>
        <taxon>asterids</taxon>
        <taxon>campanulids</taxon>
        <taxon>Asterales</taxon>
        <taxon>Asteraceae</taxon>
        <taxon>Asteroideae</taxon>
        <taxon>Anthemideae</taxon>
        <taxon>Anthemidinae</taxon>
        <taxon>Tanacetum</taxon>
    </lineage>
</organism>
<evidence type="ECO:0000256" key="1">
    <source>
        <dbReference type="SAM" id="MobiDB-lite"/>
    </source>
</evidence>
<protein>
    <submittedName>
        <fullName evidence="2">Copia protein</fullName>
    </submittedName>
</protein>
<dbReference type="AlphaFoldDB" id="A0A6L2JY51"/>
<sequence>MIDQGVNAALAARDANRTGDDNHTSRTGGRRTEHVTRECTYQDFMKCQPLYFKGTEGVVEPTQWFERMEMVFRISNCLAENQIELKKKMANKYCSRNEMKKIKTELRNLEVQGTDLTRPNIMFSVCLCARFQENPKNTHVEVVKRIFRYIRGTSHLGLWYLKGIRIKTVVYADLDHTDDYVDRKSTSGVFTFMACCLTSWFAKKQTALSISTMKAEYVSAGKACQQALWMKQALIDYGIRLNNVPITCDNKGAINLSKNPV</sequence>
<gene>
    <name evidence="2" type="ORF">Tci_013637</name>
</gene>
<proteinExistence type="predicted"/>
<comment type="caution">
    <text evidence="2">The sequence shown here is derived from an EMBL/GenBank/DDBJ whole genome shotgun (WGS) entry which is preliminary data.</text>
</comment>
<dbReference type="CDD" id="cd09272">
    <property type="entry name" value="RNase_HI_RT_Ty1"/>
    <property type="match status" value="1"/>
</dbReference>
<feature type="compositionally biased region" description="Basic and acidic residues" evidence="1">
    <location>
        <begin position="14"/>
        <end position="32"/>
    </location>
</feature>
<feature type="region of interest" description="Disordered" evidence="1">
    <location>
        <begin position="10"/>
        <end position="32"/>
    </location>
</feature>
<name>A0A6L2JY51_TANCI</name>
<dbReference type="PANTHER" id="PTHR11439">
    <property type="entry name" value="GAG-POL-RELATED RETROTRANSPOSON"/>
    <property type="match status" value="1"/>
</dbReference>
<accession>A0A6L2JY51</accession>
<evidence type="ECO:0000313" key="2">
    <source>
        <dbReference type="EMBL" id="GEU41659.1"/>
    </source>
</evidence>
<reference evidence="2" key="1">
    <citation type="journal article" date="2019" name="Sci. Rep.">
        <title>Draft genome of Tanacetum cinerariifolium, the natural source of mosquito coil.</title>
        <authorList>
            <person name="Yamashiro T."/>
            <person name="Shiraishi A."/>
            <person name="Satake H."/>
            <person name="Nakayama K."/>
        </authorList>
    </citation>
    <scope>NUCLEOTIDE SEQUENCE</scope>
</reference>